<keyword evidence="3" id="KW-0479">Metal-binding</keyword>
<evidence type="ECO:0000256" key="4">
    <source>
        <dbReference type="ARBA" id="ARBA00022737"/>
    </source>
</evidence>
<feature type="region of interest" description="Disordered" evidence="8">
    <location>
        <begin position="609"/>
        <end position="631"/>
    </location>
</feature>
<dbReference type="PANTHER" id="PTHR22770">
    <property type="entry name" value="UBIQUITIN CONJUGATING ENZYME 7 INTERACTING PROTEIN-RELATED"/>
    <property type="match status" value="1"/>
</dbReference>
<dbReference type="Proteomes" id="UP000054007">
    <property type="component" value="Unassembled WGS sequence"/>
</dbReference>
<dbReference type="InterPro" id="IPR044066">
    <property type="entry name" value="TRIAD_supradom"/>
</dbReference>
<evidence type="ECO:0000256" key="7">
    <source>
        <dbReference type="ARBA" id="ARBA00022833"/>
    </source>
</evidence>
<feature type="domain" description="RING-type" evidence="9">
    <location>
        <begin position="264"/>
        <end position="481"/>
    </location>
</feature>
<evidence type="ECO:0000259" key="9">
    <source>
        <dbReference type="PROSITE" id="PS51873"/>
    </source>
</evidence>
<keyword evidence="5" id="KW-0863">Zinc-finger</keyword>
<dbReference type="InterPro" id="IPR047545">
    <property type="entry name" value="BRcat_RBR_RNF216"/>
</dbReference>
<gene>
    <name evidence="10" type="ORF">CYLTODRAFT_416193</name>
</gene>
<dbReference type="CDD" id="cd20339">
    <property type="entry name" value="BRcat_RBR_RNF216"/>
    <property type="match status" value="1"/>
</dbReference>
<dbReference type="Gene3D" id="1.20.120.1750">
    <property type="match status" value="1"/>
</dbReference>
<evidence type="ECO:0000256" key="1">
    <source>
        <dbReference type="ARBA" id="ARBA00004906"/>
    </source>
</evidence>
<accession>A0A0D7BVS9</accession>
<comment type="pathway">
    <text evidence="1">Protein modification; protein ubiquitination.</text>
</comment>
<keyword evidence="6" id="KW-0833">Ubl conjugation pathway</keyword>
<evidence type="ECO:0000313" key="10">
    <source>
        <dbReference type="EMBL" id="KIY74350.1"/>
    </source>
</evidence>
<feature type="region of interest" description="Disordered" evidence="8">
    <location>
        <begin position="511"/>
        <end position="541"/>
    </location>
</feature>
<dbReference type="GO" id="GO:0008270">
    <property type="term" value="F:zinc ion binding"/>
    <property type="evidence" value="ECO:0007669"/>
    <property type="project" value="UniProtKB-KW"/>
</dbReference>
<dbReference type="InterPro" id="IPR051628">
    <property type="entry name" value="LUBAC_E3_Ligases"/>
</dbReference>
<keyword evidence="4" id="KW-0677">Repeat</keyword>
<dbReference type="EMBL" id="KN880431">
    <property type="protein sequence ID" value="KIY74350.1"/>
    <property type="molecule type" value="Genomic_DNA"/>
</dbReference>
<feature type="region of interest" description="Disordered" evidence="8">
    <location>
        <begin position="1"/>
        <end position="27"/>
    </location>
</feature>
<dbReference type="AlphaFoldDB" id="A0A0D7BVS9"/>
<evidence type="ECO:0000256" key="8">
    <source>
        <dbReference type="SAM" id="MobiDB-lite"/>
    </source>
</evidence>
<feature type="compositionally biased region" description="Pro residues" evidence="8">
    <location>
        <begin position="528"/>
        <end position="538"/>
    </location>
</feature>
<dbReference type="OrthoDB" id="10009520at2759"/>
<evidence type="ECO:0000256" key="5">
    <source>
        <dbReference type="ARBA" id="ARBA00022771"/>
    </source>
</evidence>
<evidence type="ECO:0000313" key="11">
    <source>
        <dbReference type="Proteomes" id="UP000054007"/>
    </source>
</evidence>
<evidence type="ECO:0000256" key="3">
    <source>
        <dbReference type="ARBA" id="ARBA00022723"/>
    </source>
</evidence>
<dbReference type="InterPro" id="IPR002867">
    <property type="entry name" value="IBR_dom"/>
</dbReference>
<name>A0A0D7BVS9_9AGAR</name>
<proteinExistence type="predicted"/>
<dbReference type="InterPro" id="IPR047546">
    <property type="entry name" value="Rcat_RBR_RNF216"/>
</dbReference>
<sequence>MEIIEITSSEDEADYAPPPPRVNKGKGKVAVNRRPYGLRISDATTEDSDSVISIHSEPGPSVVRSTSPMSIDQTLDVDPLAQVLDIVPDVDPNHAQELIERHRPNYGDKVVEAVLHALFEDRSYPKVTKKRKSAAPEPGPSKRARMEDAVDYTSTEREHRGGPYYADLAIEQLMLDYPTIRKPDLRRLLESNNGFYVPTFLWLKAQMERGVKVGDVLKAPRAVTKGKRCAREDIELEVEIEWLARQSRHSEPAVIPDEEAEEGEGIECGCCFSDYPFSKMVQCPEAHLFCSDCFKQYAETQLGGHDVKLVCMDQSGCKAPFPDSELKRLLSDKLWDLYERLKQRKDIEAAGLDNLEECPLCDYKCVIDNPDEKLFRCGNEETCGAVTCRQCKKADHLPKTCKEMEEDKHLDGRHAVEEAMTAALVRNCPKCTRAFMKEAGCNKMLCPNCNTLSCYICREIIKGYEHFNQNLPAGHPQQRKSSSSKCMLWDNVESRHADEVKAAAKLAQERYRAENPDVEEDDLHVDLPPNPPPPPAPAPYRGGGMYGMGVDDLFHYDIGFPPGMLARHMMRAMPPPAPVRPAVRAAPVYRAPLPAAAHPLYLDREGRRYHRAPPVLPPMPLPRPRRNVPRR</sequence>
<protein>
    <recommendedName>
        <fullName evidence="9">RING-type domain-containing protein</fullName>
    </recommendedName>
</protein>
<evidence type="ECO:0000256" key="2">
    <source>
        <dbReference type="ARBA" id="ARBA00022679"/>
    </source>
</evidence>
<dbReference type="SUPFAM" id="SSF57850">
    <property type="entry name" value="RING/U-box"/>
    <property type="match status" value="2"/>
</dbReference>
<dbReference type="SMART" id="SM00647">
    <property type="entry name" value="IBR"/>
    <property type="match status" value="2"/>
</dbReference>
<dbReference type="STRING" id="1314674.A0A0D7BVS9"/>
<dbReference type="InterPro" id="IPR013083">
    <property type="entry name" value="Znf_RING/FYVE/PHD"/>
</dbReference>
<dbReference type="GO" id="GO:0016740">
    <property type="term" value="F:transferase activity"/>
    <property type="evidence" value="ECO:0007669"/>
    <property type="project" value="UniProtKB-KW"/>
</dbReference>
<feature type="region of interest" description="Disordered" evidence="8">
    <location>
        <begin position="126"/>
        <end position="158"/>
    </location>
</feature>
<dbReference type="Pfam" id="PF26200">
    <property type="entry name" value="Rcat_RNF216"/>
    <property type="match status" value="1"/>
</dbReference>
<reference evidence="10 11" key="1">
    <citation type="journal article" date="2015" name="Fungal Genet. Biol.">
        <title>Evolution of novel wood decay mechanisms in Agaricales revealed by the genome sequences of Fistulina hepatica and Cylindrobasidium torrendii.</title>
        <authorList>
            <person name="Floudas D."/>
            <person name="Held B.W."/>
            <person name="Riley R."/>
            <person name="Nagy L.G."/>
            <person name="Koehler G."/>
            <person name="Ransdell A.S."/>
            <person name="Younus H."/>
            <person name="Chow J."/>
            <person name="Chiniquy J."/>
            <person name="Lipzen A."/>
            <person name="Tritt A."/>
            <person name="Sun H."/>
            <person name="Haridas S."/>
            <person name="LaButti K."/>
            <person name="Ohm R.A."/>
            <person name="Kues U."/>
            <person name="Blanchette R.A."/>
            <person name="Grigoriev I.V."/>
            <person name="Minto R.E."/>
            <person name="Hibbett D.S."/>
        </authorList>
    </citation>
    <scope>NUCLEOTIDE SEQUENCE [LARGE SCALE GENOMIC DNA]</scope>
    <source>
        <strain evidence="10 11">FP15055 ss-10</strain>
    </source>
</reference>
<keyword evidence="2" id="KW-0808">Transferase</keyword>
<dbReference type="PROSITE" id="PS51873">
    <property type="entry name" value="TRIAD"/>
    <property type="match status" value="1"/>
</dbReference>
<feature type="region of interest" description="Disordered" evidence="8">
    <location>
        <begin position="42"/>
        <end position="67"/>
    </location>
</feature>
<keyword evidence="11" id="KW-1185">Reference proteome</keyword>
<dbReference type="CDD" id="cd20353">
    <property type="entry name" value="Rcat_RBR_RNF216"/>
    <property type="match status" value="1"/>
</dbReference>
<feature type="compositionally biased region" description="Basic and acidic residues" evidence="8">
    <location>
        <begin position="144"/>
        <end position="158"/>
    </location>
</feature>
<organism evidence="10 11">
    <name type="scientific">Cylindrobasidium torrendii FP15055 ss-10</name>
    <dbReference type="NCBI Taxonomy" id="1314674"/>
    <lineage>
        <taxon>Eukaryota</taxon>
        <taxon>Fungi</taxon>
        <taxon>Dikarya</taxon>
        <taxon>Basidiomycota</taxon>
        <taxon>Agaricomycotina</taxon>
        <taxon>Agaricomycetes</taxon>
        <taxon>Agaricomycetidae</taxon>
        <taxon>Agaricales</taxon>
        <taxon>Marasmiineae</taxon>
        <taxon>Physalacriaceae</taxon>
        <taxon>Cylindrobasidium</taxon>
    </lineage>
</organism>
<dbReference type="Gene3D" id="3.30.40.10">
    <property type="entry name" value="Zinc/RING finger domain, C3HC4 (zinc finger)"/>
    <property type="match status" value="1"/>
</dbReference>
<dbReference type="PANTHER" id="PTHR22770:SF47">
    <property type="entry name" value="E3 UBIQUITIN-PROTEIN LIGASE RNF216"/>
    <property type="match status" value="1"/>
</dbReference>
<dbReference type="CDD" id="cd16630">
    <property type="entry name" value="RING-HC_RBR_RNF216"/>
    <property type="match status" value="1"/>
</dbReference>
<dbReference type="InterPro" id="IPR047544">
    <property type="entry name" value="RING-HC_RBR_RNF216"/>
</dbReference>
<evidence type="ECO:0000256" key="6">
    <source>
        <dbReference type="ARBA" id="ARBA00022786"/>
    </source>
</evidence>
<keyword evidence="7" id="KW-0862">Zinc</keyword>